<organism evidence="2 3">
    <name type="scientific">Anoxybacteroides amylolyticum</name>
    <dbReference type="NCBI Taxonomy" id="294699"/>
    <lineage>
        <taxon>Bacteria</taxon>
        <taxon>Bacillati</taxon>
        <taxon>Bacillota</taxon>
        <taxon>Bacilli</taxon>
        <taxon>Bacillales</taxon>
        <taxon>Anoxybacillaceae</taxon>
        <taxon>Anoxybacteroides</taxon>
    </lineage>
</organism>
<evidence type="ECO:0000313" key="2">
    <source>
        <dbReference type="EMBL" id="ANB59408.1"/>
    </source>
</evidence>
<evidence type="ECO:0000313" key="3">
    <source>
        <dbReference type="Proteomes" id="UP000076865"/>
    </source>
</evidence>
<accession>A0A167T3V3</accession>
<dbReference type="AlphaFoldDB" id="A0A167T3V3"/>
<reference evidence="2 3" key="1">
    <citation type="journal article" date="2006" name="Syst. Appl. Microbiol.">
        <title>Anoxybacillus amylolyticus sp. nov., a thermophilic amylase producing bacterium isolated from Mount Rittmann (Antarctica).</title>
        <authorList>
            <person name="Poli A."/>
            <person name="Esposito E."/>
            <person name="Lama L."/>
            <person name="Orlando P."/>
            <person name="Nicolaus G."/>
            <person name="de Appolonia F."/>
            <person name="Gambacorta A."/>
            <person name="Nicolaus B."/>
        </authorList>
    </citation>
    <scope>NUCLEOTIDE SEQUENCE [LARGE SCALE GENOMIC DNA]</scope>
    <source>
        <strain evidence="2 3">DSM 15939</strain>
    </source>
</reference>
<keyword evidence="1" id="KW-0812">Transmembrane</keyword>
<keyword evidence="1" id="KW-1133">Transmembrane helix</keyword>
<dbReference type="KEGG" id="aamy:GFC30_2749"/>
<dbReference type="EMBL" id="CP015438">
    <property type="protein sequence ID" value="ANB59408.1"/>
    <property type="molecule type" value="Genomic_DNA"/>
</dbReference>
<keyword evidence="3" id="KW-1185">Reference proteome</keyword>
<gene>
    <name evidence="2" type="ORF">GFC30_2749</name>
</gene>
<sequence>MALGAAIDLSGVSLPFTVQDLLSSATSVLTWVSPFVLLGVAIAFAPRLIGFIKSVLPGGKKA</sequence>
<protein>
    <submittedName>
        <fullName evidence="2">Uncharacterized protein</fullName>
    </submittedName>
</protein>
<keyword evidence="1" id="KW-0472">Membrane</keyword>
<dbReference type="Proteomes" id="UP000076865">
    <property type="component" value="Chromosome"/>
</dbReference>
<dbReference type="PATRIC" id="fig|294699.3.peg.2830"/>
<evidence type="ECO:0000256" key="1">
    <source>
        <dbReference type="SAM" id="Phobius"/>
    </source>
</evidence>
<dbReference type="RefSeq" id="WP_066326320.1">
    <property type="nucleotide sequence ID" value="NZ_CP015438.1"/>
</dbReference>
<feature type="transmembrane region" description="Helical" evidence="1">
    <location>
        <begin position="31"/>
        <end position="52"/>
    </location>
</feature>
<name>A0A167T3V3_9BACL</name>
<proteinExistence type="predicted"/>